<evidence type="ECO:0000256" key="6">
    <source>
        <dbReference type="ARBA" id="ARBA00023136"/>
    </source>
</evidence>
<evidence type="ECO:0000259" key="10">
    <source>
        <dbReference type="Pfam" id="PF10099"/>
    </source>
</evidence>
<dbReference type="PANTHER" id="PTHR37461">
    <property type="entry name" value="ANTI-SIGMA-K FACTOR RSKA"/>
    <property type="match status" value="1"/>
</dbReference>
<comment type="caution">
    <text evidence="11">The sequence shown here is derived from an EMBL/GenBank/DDBJ whole genome shotgun (WGS) entry which is preliminary data.</text>
</comment>
<evidence type="ECO:0000256" key="7">
    <source>
        <dbReference type="ARBA" id="ARBA00029829"/>
    </source>
</evidence>
<keyword evidence="12" id="KW-1185">Reference proteome</keyword>
<gene>
    <name evidence="11" type="ORF">IXB28_09465</name>
</gene>
<evidence type="ECO:0000256" key="8">
    <source>
        <dbReference type="ARBA" id="ARBA00030803"/>
    </source>
</evidence>
<dbReference type="EMBL" id="JADOER010000008">
    <property type="protein sequence ID" value="MBT9312432.1"/>
    <property type="molecule type" value="Genomic_DNA"/>
</dbReference>
<dbReference type="Proteomes" id="UP001196661">
    <property type="component" value="Unassembled WGS sequence"/>
</dbReference>
<sequence length="252" mass="27001">MAAERKLDELAADYVVGNLSAAEADEFARLMVENPELRSEVDRLEKTVGLMLNELPMMAPPSSLRDTVLAGAEDVSADVPLASSPPLARRTWVLGAVAAGATLLSLVLGVNNYRLRLANQGLQTELLAAGPAQQAQLILQQPATRFYDFAGTDQAKNAVGNMIVDTDGLEAAIAFKDLAPLSTDQTYALWVSYQGQYIPCGDFQPGQNGTVFATLEMPAVYQSRPWVKDVIVTVESTDLPPQPTGPIVAQTI</sequence>
<protein>
    <recommendedName>
        <fullName evidence="8">Regulator of SigK</fullName>
    </recommendedName>
    <alternativeName>
        <fullName evidence="7">Sigma-K anti-sigma factor RskA</fullName>
    </alternativeName>
</protein>
<accession>A0ABS5Y3N9</accession>
<organism evidence="11 12">
    <name type="scientific">Leptothoe kymatousa TAU-MAC 1615</name>
    <dbReference type="NCBI Taxonomy" id="2364775"/>
    <lineage>
        <taxon>Bacteria</taxon>
        <taxon>Bacillati</taxon>
        <taxon>Cyanobacteriota</taxon>
        <taxon>Cyanophyceae</taxon>
        <taxon>Nodosilineales</taxon>
        <taxon>Cymatolegaceae</taxon>
        <taxon>Leptothoe</taxon>
        <taxon>Leptothoe kymatousa</taxon>
    </lineage>
</organism>
<dbReference type="InterPro" id="IPR018764">
    <property type="entry name" value="RskA_C"/>
</dbReference>
<keyword evidence="5 9" id="KW-1133">Transmembrane helix</keyword>
<keyword evidence="4 9" id="KW-0812">Transmembrane</keyword>
<evidence type="ECO:0000256" key="9">
    <source>
        <dbReference type="SAM" id="Phobius"/>
    </source>
</evidence>
<dbReference type="PANTHER" id="PTHR37461:SF1">
    <property type="entry name" value="ANTI-SIGMA-K FACTOR RSKA"/>
    <property type="match status" value="1"/>
</dbReference>
<keyword evidence="3" id="KW-1003">Cell membrane</keyword>
<dbReference type="Pfam" id="PF10099">
    <property type="entry name" value="RskA_C"/>
    <property type="match status" value="1"/>
</dbReference>
<keyword evidence="6 9" id="KW-0472">Membrane</keyword>
<dbReference type="Gene3D" id="1.10.10.1320">
    <property type="entry name" value="Anti-sigma factor, zinc-finger domain"/>
    <property type="match status" value="1"/>
</dbReference>
<proteinExistence type="predicted"/>
<evidence type="ECO:0000313" key="11">
    <source>
        <dbReference type="EMBL" id="MBT9312432.1"/>
    </source>
</evidence>
<comment type="subcellular location">
    <subcellularLocation>
        <location evidence="2">Cell membrane</location>
    </subcellularLocation>
    <subcellularLocation>
        <location evidence="1">Membrane</location>
        <topology evidence="1">Single-pass membrane protein</topology>
    </subcellularLocation>
</comment>
<name>A0ABS5Y3N9_9CYAN</name>
<reference evidence="11 12" key="1">
    <citation type="journal article" date="2021" name="Mar. Drugs">
        <title>Genome Reduction and Secondary Metabolism of the Marine Sponge-Associated Cyanobacterium Leptothoe.</title>
        <authorList>
            <person name="Konstantinou D."/>
            <person name="Popin R.V."/>
            <person name="Fewer D.P."/>
            <person name="Sivonen K."/>
            <person name="Gkelis S."/>
        </authorList>
    </citation>
    <scope>NUCLEOTIDE SEQUENCE [LARGE SCALE GENOMIC DNA]</scope>
    <source>
        <strain evidence="11 12">TAU-MAC 1615</strain>
    </source>
</reference>
<evidence type="ECO:0000256" key="3">
    <source>
        <dbReference type="ARBA" id="ARBA00022475"/>
    </source>
</evidence>
<feature type="transmembrane region" description="Helical" evidence="9">
    <location>
        <begin position="91"/>
        <end position="110"/>
    </location>
</feature>
<dbReference type="InterPro" id="IPR041916">
    <property type="entry name" value="Anti_sigma_zinc_sf"/>
</dbReference>
<evidence type="ECO:0000313" key="12">
    <source>
        <dbReference type="Proteomes" id="UP001196661"/>
    </source>
</evidence>
<evidence type="ECO:0000256" key="4">
    <source>
        <dbReference type="ARBA" id="ARBA00022692"/>
    </source>
</evidence>
<dbReference type="InterPro" id="IPR051474">
    <property type="entry name" value="Anti-sigma-K/W_factor"/>
</dbReference>
<dbReference type="RefSeq" id="WP_215618329.1">
    <property type="nucleotide sequence ID" value="NZ_JADOER010000008.1"/>
</dbReference>
<evidence type="ECO:0000256" key="5">
    <source>
        <dbReference type="ARBA" id="ARBA00022989"/>
    </source>
</evidence>
<feature type="domain" description="Anti-sigma K factor RskA C-terminal" evidence="10">
    <location>
        <begin position="97"/>
        <end position="247"/>
    </location>
</feature>
<evidence type="ECO:0000256" key="1">
    <source>
        <dbReference type="ARBA" id="ARBA00004167"/>
    </source>
</evidence>
<evidence type="ECO:0000256" key="2">
    <source>
        <dbReference type="ARBA" id="ARBA00004236"/>
    </source>
</evidence>